<sequence length="168" mass="19041">MNDGSRGCSAFALKITNVRPELALHKNKVDLTLDAAIMVQTNRPNQTASCVYARTKSVKDFACTQFMKDYRNYYFRQDVPASPSTLPRDLDRIRPEANLWGIGAIMWSLTTPEEVEILRQRVNDILPGTRPAYRTFNGHDVIERALAKSKIVIALSPTILPDYARDRN</sequence>
<dbReference type="STRING" id="1442369.A0A0D2FY13"/>
<protein>
    <submittedName>
        <fullName evidence="1">Uncharacterized protein</fullName>
    </submittedName>
</protein>
<accession>A0A0D2FY13</accession>
<proteinExistence type="predicted"/>
<evidence type="ECO:0000313" key="1">
    <source>
        <dbReference type="EMBL" id="KIX07187.1"/>
    </source>
</evidence>
<organism evidence="1 2">
    <name type="scientific">Rhinocladiella mackenziei CBS 650.93</name>
    <dbReference type="NCBI Taxonomy" id="1442369"/>
    <lineage>
        <taxon>Eukaryota</taxon>
        <taxon>Fungi</taxon>
        <taxon>Dikarya</taxon>
        <taxon>Ascomycota</taxon>
        <taxon>Pezizomycotina</taxon>
        <taxon>Eurotiomycetes</taxon>
        <taxon>Chaetothyriomycetidae</taxon>
        <taxon>Chaetothyriales</taxon>
        <taxon>Herpotrichiellaceae</taxon>
        <taxon>Rhinocladiella</taxon>
    </lineage>
</organism>
<dbReference type="VEuPathDB" id="FungiDB:Z518_01840"/>
<dbReference type="HOGENOM" id="CLU_1587413_0_0_1"/>
<dbReference type="OrthoDB" id="310217at2759"/>
<reference evidence="1 2" key="1">
    <citation type="submission" date="2015-01" db="EMBL/GenBank/DDBJ databases">
        <title>The Genome Sequence of Rhinocladiella mackenzie CBS 650.93.</title>
        <authorList>
            <consortium name="The Broad Institute Genomics Platform"/>
            <person name="Cuomo C."/>
            <person name="de Hoog S."/>
            <person name="Gorbushina A."/>
            <person name="Stielow B."/>
            <person name="Teixiera M."/>
            <person name="Abouelleil A."/>
            <person name="Chapman S.B."/>
            <person name="Priest M."/>
            <person name="Young S.K."/>
            <person name="Wortman J."/>
            <person name="Nusbaum C."/>
            <person name="Birren B."/>
        </authorList>
    </citation>
    <scope>NUCLEOTIDE SEQUENCE [LARGE SCALE GENOMIC DNA]</scope>
    <source>
        <strain evidence="1 2">CBS 650.93</strain>
    </source>
</reference>
<dbReference type="RefSeq" id="XP_013274323.1">
    <property type="nucleotide sequence ID" value="XM_013418869.1"/>
</dbReference>
<dbReference type="GeneID" id="25289911"/>
<dbReference type="Proteomes" id="UP000053617">
    <property type="component" value="Unassembled WGS sequence"/>
</dbReference>
<dbReference type="AlphaFoldDB" id="A0A0D2FY13"/>
<evidence type="ECO:0000313" key="2">
    <source>
        <dbReference type="Proteomes" id="UP000053617"/>
    </source>
</evidence>
<dbReference type="EMBL" id="KN847476">
    <property type="protein sequence ID" value="KIX07187.1"/>
    <property type="molecule type" value="Genomic_DNA"/>
</dbReference>
<keyword evidence="2" id="KW-1185">Reference proteome</keyword>
<gene>
    <name evidence="1" type="ORF">Z518_01840</name>
</gene>
<name>A0A0D2FY13_9EURO</name>